<organism evidence="1 2">
    <name type="scientific">Plakobranchus ocellatus</name>
    <dbReference type="NCBI Taxonomy" id="259542"/>
    <lineage>
        <taxon>Eukaryota</taxon>
        <taxon>Metazoa</taxon>
        <taxon>Spiralia</taxon>
        <taxon>Lophotrochozoa</taxon>
        <taxon>Mollusca</taxon>
        <taxon>Gastropoda</taxon>
        <taxon>Heterobranchia</taxon>
        <taxon>Euthyneura</taxon>
        <taxon>Panpulmonata</taxon>
        <taxon>Sacoglossa</taxon>
        <taxon>Placobranchoidea</taxon>
        <taxon>Plakobranchidae</taxon>
        <taxon>Plakobranchus</taxon>
    </lineage>
</organism>
<evidence type="ECO:0000313" key="2">
    <source>
        <dbReference type="Proteomes" id="UP000735302"/>
    </source>
</evidence>
<dbReference type="AlphaFoldDB" id="A0AAV4DKD9"/>
<evidence type="ECO:0000313" key="1">
    <source>
        <dbReference type="EMBL" id="GFO44747.1"/>
    </source>
</evidence>
<gene>
    <name evidence="1" type="ORF">PoB_007125200</name>
</gene>
<comment type="caution">
    <text evidence="1">The sequence shown here is derived from an EMBL/GenBank/DDBJ whole genome shotgun (WGS) entry which is preliminary data.</text>
</comment>
<reference evidence="1 2" key="1">
    <citation type="journal article" date="2021" name="Elife">
        <title>Chloroplast acquisition without the gene transfer in kleptoplastic sea slugs, Plakobranchus ocellatus.</title>
        <authorList>
            <person name="Maeda T."/>
            <person name="Takahashi S."/>
            <person name="Yoshida T."/>
            <person name="Shimamura S."/>
            <person name="Takaki Y."/>
            <person name="Nagai Y."/>
            <person name="Toyoda A."/>
            <person name="Suzuki Y."/>
            <person name="Arimoto A."/>
            <person name="Ishii H."/>
            <person name="Satoh N."/>
            <person name="Nishiyama T."/>
            <person name="Hasebe M."/>
            <person name="Maruyama T."/>
            <person name="Minagawa J."/>
            <person name="Obokata J."/>
            <person name="Shigenobu S."/>
        </authorList>
    </citation>
    <scope>NUCLEOTIDE SEQUENCE [LARGE SCALE GENOMIC DNA]</scope>
</reference>
<accession>A0AAV4DKD9</accession>
<dbReference type="Proteomes" id="UP000735302">
    <property type="component" value="Unassembled WGS sequence"/>
</dbReference>
<keyword evidence="2" id="KW-1185">Reference proteome</keyword>
<dbReference type="EMBL" id="BLXT01007982">
    <property type="protein sequence ID" value="GFO44747.1"/>
    <property type="molecule type" value="Genomic_DNA"/>
</dbReference>
<proteinExistence type="predicted"/>
<protein>
    <submittedName>
        <fullName evidence="1">Uncharacterized protein</fullName>
    </submittedName>
</protein>
<sequence length="176" mass="19982">MVRQREQITSVDQILVWKAGNSSSAAYRCFGATSERTMDSVTCCQTGSIKTAWRIFSLSLKVKRKHRFNSSPQEFRAALRQTMVDAVLAQSKSQNCKEGIVLFSLDQVASLGANTAVHSRLRRDVPKFLLPLMSAPPKSIDMTLKEKNVMPYIVSYFPRKYFHLSSTNMVRCCRHQ</sequence>
<name>A0AAV4DKD9_9GAST</name>